<dbReference type="RefSeq" id="XP_009833744.1">
    <property type="nucleotide sequence ID" value="XM_009835442.1"/>
</dbReference>
<comment type="similarity">
    <text evidence="1">Belongs to the TFIIB family.</text>
</comment>
<dbReference type="GO" id="GO:0005634">
    <property type="term" value="C:nucleus"/>
    <property type="evidence" value="ECO:0007669"/>
    <property type="project" value="TreeGrafter"/>
</dbReference>
<feature type="region of interest" description="Disordered" evidence="7">
    <location>
        <begin position="1"/>
        <end position="22"/>
    </location>
</feature>
<dbReference type="SUPFAM" id="SSF47954">
    <property type="entry name" value="Cyclin-like"/>
    <property type="match status" value="2"/>
</dbReference>
<dbReference type="GO" id="GO:0070897">
    <property type="term" value="P:transcription preinitiation complex assembly"/>
    <property type="evidence" value="ECO:0007669"/>
    <property type="project" value="InterPro"/>
</dbReference>
<dbReference type="GeneID" id="20811272"/>
<evidence type="ECO:0000259" key="8">
    <source>
        <dbReference type="PROSITE" id="PS51134"/>
    </source>
</evidence>
<dbReference type="InterPro" id="IPR013137">
    <property type="entry name" value="Znf_TFIIB"/>
</dbReference>
<dbReference type="Gene3D" id="1.10.472.170">
    <property type="match status" value="1"/>
</dbReference>
<accession>W4GAY2</accession>
<proteinExistence type="inferred from homology"/>
<dbReference type="PROSITE" id="PS51134">
    <property type="entry name" value="ZF_TFIIB"/>
    <property type="match status" value="1"/>
</dbReference>
<keyword evidence="6" id="KW-0479">Metal-binding</keyword>
<evidence type="ECO:0000256" key="4">
    <source>
        <dbReference type="ARBA" id="ARBA00023163"/>
    </source>
</evidence>
<dbReference type="Pfam" id="PF08271">
    <property type="entry name" value="Zn_Ribbon_TF"/>
    <property type="match status" value="1"/>
</dbReference>
<dbReference type="AlphaFoldDB" id="W4GAY2"/>
<dbReference type="InterPro" id="IPR013150">
    <property type="entry name" value="TFIIB_cyclin"/>
</dbReference>
<dbReference type="OrthoDB" id="25790at2759"/>
<feature type="domain" description="TFIIB-type" evidence="8">
    <location>
        <begin position="18"/>
        <end position="50"/>
    </location>
</feature>
<keyword evidence="3" id="KW-0805">Transcription regulation</keyword>
<dbReference type="GO" id="GO:0017025">
    <property type="term" value="F:TBP-class protein binding"/>
    <property type="evidence" value="ECO:0007669"/>
    <property type="project" value="InterPro"/>
</dbReference>
<dbReference type="EMBL" id="KI913135">
    <property type="protein sequence ID" value="ETV76830.1"/>
    <property type="molecule type" value="Genomic_DNA"/>
</dbReference>
<dbReference type="PANTHER" id="PTHR11618">
    <property type="entry name" value="TRANSCRIPTION INITIATION FACTOR IIB-RELATED"/>
    <property type="match status" value="1"/>
</dbReference>
<dbReference type="PANTHER" id="PTHR11618:SF13">
    <property type="entry name" value="TRANSCRIPTION INITIATION FACTOR IIB"/>
    <property type="match status" value="1"/>
</dbReference>
<dbReference type="GO" id="GO:0008270">
    <property type="term" value="F:zinc ion binding"/>
    <property type="evidence" value="ECO:0007669"/>
    <property type="project" value="UniProtKB-KW"/>
</dbReference>
<evidence type="ECO:0000256" key="7">
    <source>
        <dbReference type="SAM" id="MobiDB-lite"/>
    </source>
</evidence>
<dbReference type="SMART" id="SM00385">
    <property type="entry name" value="CYCLIN"/>
    <property type="match status" value="2"/>
</dbReference>
<dbReference type="PRINTS" id="PR00685">
    <property type="entry name" value="TIFACTORIIB"/>
</dbReference>
<keyword evidence="6" id="KW-0863">Zinc-finger</keyword>
<evidence type="ECO:0000256" key="3">
    <source>
        <dbReference type="ARBA" id="ARBA00023015"/>
    </source>
</evidence>
<dbReference type="Pfam" id="PF00382">
    <property type="entry name" value="TFIIB"/>
    <property type="match status" value="2"/>
</dbReference>
<feature type="compositionally biased region" description="Polar residues" evidence="7">
    <location>
        <begin position="1"/>
        <end position="18"/>
    </location>
</feature>
<sequence length="319" mass="34473">MEAHTSSSMNHRLSSPSPMETECRECGSDDIVEDYAAGDLICRGCGIVLAERLIDETAEWNNYAEDDRDRGNQSRIGEAVDSRMGETTLQTFLVKSASHSETATPKYLNAAPTTTSMRRHEGVEQIKTLAHALNVGALVVDCAITIYARVDEENLFAHKKSNERNGVFAAILFMACRECSHSRTLKELSVASGVDIKRIGKSLGVMSRTSIASKKQAGTEDFLSRFCSSLDLPSKTPILALQVVEKAAKMGLVDGKAPAAVAAAVIYMVAAYTNVKRSLDEVAEASLVGKKVVKDVCKVLHENKSLFDDLNQVLVGAAS</sequence>
<evidence type="ECO:0000256" key="1">
    <source>
        <dbReference type="ARBA" id="ARBA00010857"/>
    </source>
</evidence>
<dbReference type="InterPro" id="IPR013763">
    <property type="entry name" value="Cyclin-like_dom"/>
</dbReference>
<keyword evidence="2" id="KW-0677">Repeat</keyword>
<name>W4GAY2_APHAT</name>
<gene>
    <name evidence="9" type="ORF">H257_09276</name>
</gene>
<dbReference type="Gene3D" id="1.10.472.10">
    <property type="entry name" value="Cyclin-like"/>
    <property type="match status" value="1"/>
</dbReference>
<protein>
    <recommendedName>
        <fullName evidence="5">General transcription factor TFIIB</fullName>
    </recommendedName>
</protein>
<keyword evidence="6" id="KW-0862">Zinc</keyword>
<reference evidence="9" key="1">
    <citation type="submission" date="2013-12" db="EMBL/GenBank/DDBJ databases">
        <title>The Genome Sequence of Aphanomyces astaci APO3.</title>
        <authorList>
            <consortium name="The Broad Institute Genomics Platform"/>
            <person name="Russ C."/>
            <person name="Tyler B."/>
            <person name="van West P."/>
            <person name="Dieguez-Uribeondo J."/>
            <person name="Young S.K."/>
            <person name="Zeng Q."/>
            <person name="Gargeya S."/>
            <person name="Fitzgerald M."/>
            <person name="Abouelleil A."/>
            <person name="Alvarado L."/>
            <person name="Chapman S.B."/>
            <person name="Gainer-Dewar J."/>
            <person name="Goldberg J."/>
            <person name="Griggs A."/>
            <person name="Gujja S."/>
            <person name="Hansen M."/>
            <person name="Howarth C."/>
            <person name="Imamovic A."/>
            <person name="Ireland A."/>
            <person name="Larimer J."/>
            <person name="McCowan C."/>
            <person name="Murphy C."/>
            <person name="Pearson M."/>
            <person name="Poon T.W."/>
            <person name="Priest M."/>
            <person name="Roberts A."/>
            <person name="Saif S."/>
            <person name="Shea T."/>
            <person name="Sykes S."/>
            <person name="Wortman J."/>
            <person name="Nusbaum C."/>
            <person name="Birren B."/>
        </authorList>
    </citation>
    <scope>NUCLEOTIDE SEQUENCE [LARGE SCALE GENOMIC DNA]</scope>
    <source>
        <strain evidence="9">APO3</strain>
    </source>
</reference>
<dbReference type="SUPFAM" id="SSF57783">
    <property type="entry name" value="Zinc beta-ribbon"/>
    <property type="match status" value="1"/>
</dbReference>
<keyword evidence="4" id="KW-0804">Transcription</keyword>
<evidence type="ECO:0000256" key="5">
    <source>
        <dbReference type="ARBA" id="ARBA00031706"/>
    </source>
</evidence>
<dbReference type="GO" id="GO:0097550">
    <property type="term" value="C:transcription preinitiation complex"/>
    <property type="evidence" value="ECO:0007669"/>
    <property type="project" value="TreeGrafter"/>
</dbReference>
<organism evidence="9">
    <name type="scientific">Aphanomyces astaci</name>
    <name type="common">Crayfish plague agent</name>
    <dbReference type="NCBI Taxonomy" id="112090"/>
    <lineage>
        <taxon>Eukaryota</taxon>
        <taxon>Sar</taxon>
        <taxon>Stramenopiles</taxon>
        <taxon>Oomycota</taxon>
        <taxon>Saprolegniomycetes</taxon>
        <taxon>Saprolegniales</taxon>
        <taxon>Verrucalvaceae</taxon>
        <taxon>Aphanomyces</taxon>
    </lineage>
</organism>
<dbReference type="STRING" id="112090.W4GAY2"/>
<evidence type="ECO:0000256" key="2">
    <source>
        <dbReference type="ARBA" id="ARBA00022737"/>
    </source>
</evidence>
<dbReference type="VEuPathDB" id="FungiDB:H257_09276"/>
<evidence type="ECO:0000313" key="9">
    <source>
        <dbReference type="EMBL" id="ETV76830.1"/>
    </source>
</evidence>
<dbReference type="InterPro" id="IPR000812">
    <property type="entry name" value="TFIIB"/>
</dbReference>
<evidence type="ECO:0000256" key="6">
    <source>
        <dbReference type="PROSITE-ProRule" id="PRU00469"/>
    </source>
</evidence>
<dbReference type="InterPro" id="IPR036915">
    <property type="entry name" value="Cyclin-like_sf"/>
</dbReference>